<dbReference type="RefSeq" id="WP_343875254.1">
    <property type="nucleotide sequence ID" value="NZ_BAAAIX010000029.1"/>
</dbReference>
<organism evidence="2 3">
    <name type="scientific">Luteococcus peritonei</name>
    <dbReference type="NCBI Taxonomy" id="88874"/>
    <lineage>
        <taxon>Bacteria</taxon>
        <taxon>Bacillati</taxon>
        <taxon>Actinomycetota</taxon>
        <taxon>Actinomycetes</taxon>
        <taxon>Propionibacteriales</taxon>
        <taxon>Propionibacteriaceae</taxon>
        <taxon>Luteococcus</taxon>
    </lineage>
</organism>
<keyword evidence="1" id="KW-1133">Transmembrane helix</keyword>
<evidence type="ECO:0000256" key="1">
    <source>
        <dbReference type="SAM" id="Phobius"/>
    </source>
</evidence>
<accession>A0ABW4RX46</accession>
<sequence length="104" mass="10935">MSGIWPWLLAACLLAYLTKLAGYLVPTRLLENPRVVTITSAMTIGLLSSLVMLNAVGEGQRLVLDARLVALVVAAVALWRRVPFLGVVLLGAAAAALARLAGMP</sequence>
<feature type="transmembrane region" description="Helical" evidence="1">
    <location>
        <begin position="36"/>
        <end position="55"/>
    </location>
</feature>
<evidence type="ECO:0000313" key="3">
    <source>
        <dbReference type="Proteomes" id="UP001597326"/>
    </source>
</evidence>
<protein>
    <submittedName>
        <fullName evidence="2">AzlD domain-containing protein</fullName>
    </submittedName>
</protein>
<dbReference type="EMBL" id="JBHUFZ010000027">
    <property type="protein sequence ID" value="MFD1890857.1"/>
    <property type="molecule type" value="Genomic_DNA"/>
</dbReference>
<dbReference type="Pfam" id="PF05437">
    <property type="entry name" value="AzlD"/>
    <property type="match status" value="1"/>
</dbReference>
<gene>
    <name evidence="2" type="ORF">ACFSCS_11785</name>
</gene>
<feature type="transmembrane region" description="Helical" evidence="1">
    <location>
        <begin position="85"/>
        <end position="102"/>
    </location>
</feature>
<dbReference type="Proteomes" id="UP001597326">
    <property type="component" value="Unassembled WGS sequence"/>
</dbReference>
<comment type="caution">
    <text evidence="2">The sequence shown here is derived from an EMBL/GenBank/DDBJ whole genome shotgun (WGS) entry which is preliminary data.</text>
</comment>
<evidence type="ECO:0000313" key="2">
    <source>
        <dbReference type="EMBL" id="MFD1890857.1"/>
    </source>
</evidence>
<dbReference type="InterPro" id="IPR008407">
    <property type="entry name" value="Brnchd-chn_aa_trnsp_AzlD"/>
</dbReference>
<reference evidence="3" key="1">
    <citation type="journal article" date="2019" name="Int. J. Syst. Evol. Microbiol.">
        <title>The Global Catalogue of Microorganisms (GCM) 10K type strain sequencing project: providing services to taxonomists for standard genome sequencing and annotation.</title>
        <authorList>
            <consortium name="The Broad Institute Genomics Platform"/>
            <consortium name="The Broad Institute Genome Sequencing Center for Infectious Disease"/>
            <person name="Wu L."/>
            <person name="Ma J."/>
        </authorList>
    </citation>
    <scope>NUCLEOTIDE SEQUENCE [LARGE SCALE GENOMIC DNA]</scope>
    <source>
        <strain evidence="3">CAIM 431</strain>
    </source>
</reference>
<keyword evidence="1" id="KW-0472">Membrane</keyword>
<name>A0ABW4RX46_9ACTN</name>
<keyword evidence="3" id="KW-1185">Reference proteome</keyword>
<proteinExistence type="predicted"/>
<keyword evidence="1" id="KW-0812">Transmembrane</keyword>